<reference evidence="1" key="1">
    <citation type="journal article" date="2020" name="Phytopathology">
        <title>Genome sequence and comparative analysis of Colletotrichum gloeosporioides isolated from Liriodendron leaves.</title>
        <authorList>
            <person name="Fu F.F."/>
            <person name="Hao Z."/>
            <person name="Wang P."/>
            <person name="Lu Y."/>
            <person name="Xue L.J."/>
            <person name="Wei G."/>
            <person name="Tian Y."/>
            <person name="Baishi H."/>
            <person name="Xu H."/>
            <person name="Shi J."/>
            <person name="Cheng T."/>
            <person name="Wang G."/>
            <person name="Yi Y."/>
            <person name="Chen J."/>
        </authorList>
    </citation>
    <scope>NUCLEOTIDE SEQUENCE</scope>
    <source>
        <strain evidence="1">Lc1</strain>
    </source>
</reference>
<evidence type="ECO:0008006" key="3">
    <source>
        <dbReference type="Google" id="ProtNLM"/>
    </source>
</evidence>
<dbReference type="GeneID" id="69016648"/>
<keyword evidence="2" id="KW-1185">Reference proteome</keyword>
<dbReference type="Proteomes" id="UP000613401">
    <property type="component" value="Unassembled WGS sequence"/>
</dbReference>
<name>A0A8H4CBR6_COLGL</name>
<accession>A0A8H4CBR6</accession>
<dbReference type="RefSeq" id="XP_045260003.1">
    <property type="nucleotide sequence ID" value="XM_045409461.1"/>
</dbReference>
<sequence length="239" mass="26623">MEVFAFVASVGSFGELLLKGFSALHRLQTQLSEAPDEIRRISGAMHRLKHVLDEIQALGAPEKELISKKRDTGVPWEDQTAAEIVVRHGMGIDMLELCRIILGSTKAFDLDFLNQSGKYDPRDEDESLGVPMASILIENGADLAICDKVGQSSCLLVFQMPQGFNYFDDVLYEFINLDMLQNLRSIDLWLVASLARSIPSFKSKLEAKYQGMRTPAGISSSIRPRINHLPELDPQKQAS</sequence>
<gene>
    <name evidence="1" type="ORF">GCG54_00009515</name>
</gene>
<evidence type="ECO:0000313" key="1">
    <source>
        <dbReference type="EMBL" id="KAF3800844.1"/>
    </source>
</evidence>
<dbReference type="EMBL" id="WVTB01000072">
    <property type="protein sequence ID" value="KAF3800844.1"/>
    <property type="molecule type" value="Genomic_DNA"/>
</dbReference>
<evidence type="ECO:0000313" key="2">
    <source>
        <dbReference type="Proteomes" id="UP000613401"/>
    </source>
</evidence>
<reference evidence="1" key="2">
    <citation type="submission" date="2020-03" db="EMBL/GenBank/DDBJ databases">
        <authorList>
            <person name="Fu F.-F."/>
            <person name="Chen J."/>
        </authorList>
    </citation>
    <scope>NUCLEOTIDE SEQUENCE</scope>
    <source>
        <strain evidence="1">Lc1</strain>
    </source>
</reference>
<comment type="caution">
    <text evidence="1">The sequence shown here is derived from an EMBL/GenBank/DDBJ whole genome shotgun (WGS) entry which is preliminary data.</text>
</comment>
<dbReference type="AlphaFoldDB" id="A0A8H4CBR6"/>
<proteinExistence type="predicted"/>
<protein>
    <recommendedName>
        <fullName evidence="3">Fungal N-terminal domain-containing protein</fullName>
    </recommendedName>
</protein>
<organism evidence="1 2">
    <name type="scientific">Colletotrichum gloeosporioides</name>
    <name type="common">Anthracnose fungus</name>
    <name type="synonym">Glomerella cingulata</name>
    <dbReference type="NCBI Taxonomy" id="474922"/>
    <lineage>
        <taxon>Eukaryota</taxon>
        <taxon>Fungi</taxon>
        <taxon>Dikarya</taxon>
        <taxon>Ascomycota</taxon>
        <taxon>Pezizomycotina</taxon>
        <taxon>Sordariomycetes</taxon>
        <taxon>Hypocreomycetidae</taxon>
        <taxon>Glomerellales</taxon>
        <taxon>Glomerellaceae</taxon>
        <taxon>Colletotrichum</taxon>
        <taxon>Colletotrichum gloeosporioides species complex</taxon>
    </lineage>
</organism>